<feature type="transmembrane region" description="Helical" evidence="1">
    <location>
        <begin position="21"/>
        <end position="42"/>
    </location>
</feature>
<evidence type="ECO:0000256" key="1">
    <source>
        <dbReference type="SAM" id="Phobius"/>
    </source>
</evidence>
<keyword evidence="1" id="KW-0472">Membrane</keyword>
<comment type="caution">
    <text evidence="2">The sequence shown here is derived from an EMBL/GenBank/DDBJ whole genome shotgun (WGS) entry which is preliminary data.</text>
</comment>
<dbReference type="Proteomes" id="UP000230556">
    <property type="component" value="Unassembled WGS sequence"/>
</dbReference>
<keyword evidence="1" id="KW-0812">Transmembrane</keyword>
<feature type="transmembrane region" description="Helical" evidence="1">
    <location>
        <begin position="106"/>
        <end position="131"/>
    </location>
</feature>
<reference evidence="3" key="1">
    <citation type="submission" date="2017-09" db="EMBL/GenBank/DDBJ databases">
        <title>Depth-based differentiation of microbial function through sediment-hosted aquifers and enrichment of novel symbionts in the deep terrestrial subsurface.</title>
        <authorList>
            <person name="Probst A.J."/>
            <person name="Ladd B."/>
            <person name="Jarett J.K."/>
            <person name="Geller-Mcgrath D.E."/>
            <person name="Sieber C.M.K."/>
            <person name="Emerson J.B."/>
            <person name="Anantharaman K."/>
            <person name="Thomas B.C."/>
            <person name="Malmstrom R."/>
            <person name="Stieglmeier M."/>
            <person name="Klingl A."/>
            <person name="Woyke T."/>
            <person name="Ryan C.M."/>
            <person name="Banfield J.F."/>
        </authorList>
    </citation>
    <scope>NUCLEOTIDE SEQUENCE [LARGE SCALE GENOMIC DNA]</scope>
</reference>
<dbReference type="EMBL" id="PFFO01000102">
    <property type="protein sequence ID" value="PIW07766.1"/>
    <property type="molecule type" value="Genomic_DNA"/>
</dbReference>
<evidence type="ECO:0000313" key="2">
    <source>
        <dbReference type="EMBL" id="PIW07766.1"/>
    </source>
</evidence>
<dbReference type="AlphaFoldDB" id="A0A2M7FP74"/>
<feature type="transmembrane region" description="Helical" evidence="1">
    <location>
        <begin position="48"/>
        <end position="68"/>
    </location>
</feature>
<name>A0A2M7FP74_9BACT</name>
<protein>
    <submittedName>
        <fullName evidence="2">Uncharacterized protein</fullName>
    </submittedName>
</protein>
<sequence length="134" mass="15913">MENKRKHLEFIQNIISRMAGNLFFLRGWTITLIGALLALFSKGNNSNYIIYFLIVLTLVFWILDGYFLSQERLFRALYNHVRKLKEEEIDFSMDTSEYKEYKKNTLIYSMFSPTLLVFYLPLIGAALFIVYQLK</sequence>
<evidence type="ECO:0000313" key="3">
    <source>
        <dbReference type="Proteomes" id="UP000230556"/>
    </source>
</evidence>
<proteinExistence type="predicted"/>
<organism evidence="2 3">
    <name type="scientific">Candidatus Collierbacteria bacterium CG17_big_fil_post_rev_8_21_14_2_50_45_7</name>
    <dbReference type="NCBI Taxonomy" id="1974536"/>
    <lineage>
        <taxon>Bacteria</taxon>
        <taxon>Candidatus Collieribacteriota</taxon>
    </lineage>
</organism>
<gene>
    <name evidence="2" type="ORF">COW38_02340</name>
</gene>
<accession>A0A2M7FP74</accession>
<keyword evidence="1" id="KW-1133">Transmembrane helix</keyword>